<evidence type="ECO:0000313" key="2">
    <source>
        <dbReference type="Ensembl" id="ENSSPAP00000011633.1"/>
    </source>
</evidence>
<sequence>SLHQSLLGAEPTHHHGVVLVQRRQPVQEADEQLHHLERNMVRTCQEVAGERGRSVSHRQRQLLHVCHGRELLHAGQHGFDSALGGEGNPPLVLEHEHVGQSERAHHHVSGGRAEASQPASTLL</sequence>
<evidence type="ECO:0000256" key="1">
    <source>
        <dbReference type="SAM" id="MobiDB-lite"/>
    </source>
</evidence>
<name>A0A3B4ZRW7_9TELE</name>
<dbReference type="Ensembl" id="ENSSPAT00000011838.1">
    <property type="protein sequence ID" value="ENSSPAP00000011633.1"/>
    <property type="gene ID" value="ENSSPAG00000008837.1"/>
</dbReference>
<reference evidence="2" key="1">
    <citation type="submission" date="2023-09" db="UniProtKB">
        <authorList>
            <consortium name="Ensembl"/>
        </authorList>
    </citation>
    <scope>IDENTIFICATION</scope>
</reference>
<organism evidence="2">
    <name type="scientific">Stegastes partitus</name>
    <name type="common">bicolor damselfish</name>
    <dbReference type="NCBI Taxonomy" id="144197"/>
    <lineage>
        <taxon>Eukaryota</taxon>
        <taxon>Metazoa</taxon>
        <taxon>Chordata</taxon>
        <taxon>Craniata</taxon>
        <taxon>Vertebrata</taxon>
        <taxon>Euteleostomi</taxon>
        <taxon>Actinopterygii</taxon>
        <taxon>Neopterygii</taxon>
        <taxon>Teleostei</taxon>
        <taxon>Neoteleostei</taxon>
        <taxon>Acanthomorphata</taxon>
        <taxon>Ovalentaria</taxon>
        <taxon>Pomacentridae</taxon>
        <taxon>Stegastes</taxon>
    </lineage>
</organism>
<dbReference type="AlphaFoldDB" id="A0A3B4ZRW7"/>
<proteinExistence type="predicted"/>
<feature type="compositionally biased region" description="Basic and acidic residues" evidence="1">
    <location>
        <begin position="93"/>
        <end position="103"/>
    </location>
</feature>
<accession>A0A3B4ZRW7</accession>
<protein>
    <submittedName>
        <fullName evidence="2">Uncharacterized protein</fullName>
    </submittedName>
</protein>
<feature type="region of interest" description="Disordered" evidence="1">
    <location>
        <begin position="77"/>
        <end position="123"/>
    </location>
</feature>